<keyword evidence="1" id="KW-0234">DNA repair</keyword>
<dbReference type="GO" id="GO:0043139">
    <property type="term" value="F:5'-3' DNA helicase activity"/>
    <property type="evidence" value="ECO:0007669"/>
    <property type="project" value="UniProtKB-EC"/>
</dbReference>
<reference evidence="3" key="1">
    <citation type="journal article" date="2019" name="Environ. Microbiol.">
        <title>Fungal ecological strategies reflected in gene transcription - a case study of two litter decomposers.</title>
        <authorList>
            <person name="Barbi F."/>
            <person name="Kohler A."/>
            <person name="Barry K."/>
            <person name="Baskaran P."/>
            <person name="Daum C."/>
            <person name="Fauchery L."/>
            <person name="Ihrmark K."/>
            <person name="Kuo A."/>
            <person name="LaButti K."/>
            <person name="Lipzen A."/>
            <person name="Morin E."/>
            <person name="Grigoriev I.V."/>
            <person name="Henrissat B."/>
            <person name="Lindahl B."/>
            <person name="Martin F."/>
        </authorList>
    </citation>
    <scope>NUCLEOTIDE SEQUENCE</scope>
    <source>
        <strain evidence="3">JB14</strain>
    </source>
</reference>
<dbReference type="Gene3D" id="3.40.50.300">
    <property type="entry name" value="P-loop containing nucleotide triphosphate hydrolases"/>
    <property type="match status" value="1"/>
</dbReference>
<dbReference type="GO" id="GO:0006310">
    <property type="term" value="P:DNA recombination"/>
    <property type="evidence" value="ECO:0007669"/>
    <property type="project" value="UniProtKB-KW"/>
</dbReference>
<proteinExistence type="inferred from homology"/>
<dbReference type="GO" id="GO:0005524">
    <property type="term" value="F:ATP binding"/>
    <property type="evidence" value="ECO:0007669"/>
    <property type="project" value="UniProtKB-KW"/>
</dbReference>
<dbReference type="GO" id="GO:0006281">
    <property type="term" value="P:DNA repair"/>
    <property type="evidence" value="ECO:0007669"/>
    <property type="project" value="UniProtKB-KW"/>
</dbReference>
<dbReference type="Pfam" id="PF05970">
    <property type="entry name" value="PIF1"/>
    <property type="match status" value="1"/>
</dbReference>
<dbReference type="EC" id="5.6.2.3" evidence="1"/>
<dbReference type="GO" id="GO:0000723">
    <property type="term" value="P:telomere maintenance"/>
    <property type="evidence" value="ECO:0007669"/>
    <property type="project" value="InterPro"/>
</dbReference>
<evidence type="ECO:0000259" key="2">
    <source>
        <dbReference type="Pfam" id="PF05970"/>
    </source>
</evidence>
<keyword evidence="1" id="KW-0347">Helicase</keyword>
<dbReference type="Proteomes" id="UP000799118">
    <property type="component" value="Unassembled WGS sequence"/>
</dbReference>
<dbReference type="GO" id="GO:0016787">
    <property type="term" value="F:hydrolase activity"/>
    <property type="evidence" value="ECO:0007669"/>
    <property type="project" value="UniProtKB-KW"/>
</dbReference>
<organism evidence="3 4">
    <name type="scientific">Gymnopus androsaceus JB14</name>
    <dbReference type="NCBI Taxonomy" id="1447944"/>
    <lineage>
        <taxon>Eukaryota</taxon>
        <taxon>Fungi</taxon>
        <taxon>Dikarya</taxon>
        <taxon>Basidiomycota</taxon>
        <taxon>Agaricomycotina</taxon>
        <taxon>Agaricomycetes</taxon>
        <taxon>Agaricomycetidae</taxon>
        <taxon>Agaricales</taxon>
        <taxon>Marasmiineae</taxon>
        <taxon>Omphalotaceae</taxon>
        <taxon>Gymnopus</taxon>
    </lineage>
</organism>
<evidence type="ECO:0000313" key="4">
    <source>
        <dbReference type="Proteomes" id="UP000799118"/>
    </source>
</evidence>
<gene>
    <name evidence="3" type="ORF">BT96DRAFT_750441</name>
</gene>
<dbReference type="InterPro" id="IPR027417">
    <property type="entry name" value="P-loop_NTPase"/>
</dbReference>
<feature type="non-terminal residue" evidence="3">
    <location>
        <position position="114"/>
    </location>
</feature>
<sequence length="114" mass="12296">AFRIIAQHSIGYCNEPLHMYIGGMGGIGKSQVIKCLLKFFAARNNAYAIVTCAPTGNAAALLGGSTYHFLLGMNNKIEEVVACTMAQVCSRLDSVQYIILDEGSMLGCIDIYKI</sequence>
<feature type="non-terminal residue" evidence="3">
    <location>
        <position position="1"/>
    </location>
</feature>
<keyword evidence="1" id="KW-0233">DNA recombination</keyword>
<dbReference type="InterPro" id="IPR010285">
    <property type="entry name" value="DNA_helicase_pif1-like_DEAD"/>
</dbReference>
<dbReference type="SUPFAM" id="SSF52540">
    <property type="entry name" value="P-loop containing nucleoside triphosphate hydrolases"/>
    <property type="match status" value="1"/>
</dbReference>
<comment type="similarity">
    <text evidence="1">Belongs to the helicase family.</text>
</comment>
<dbReference type="AlphaFoldDB" id="A0A6A4H6U4"/>
<comment type="catalytic activity">
    <reaction evidence="1">
        <text>ATP + H2O = ADP + phosphate + H(+)</text>
        <dbReference type="Rhea" id="RHEA:13065"/>
        <dbReference type="ChEBI" id="CHEBI:15377"/>
        <dbReference type="ChEBI" id="CHEBI:15378"/>
        <dbReference type="ChEBI" id="CHEBI:30616"/>
        <dbReference type="ChEBI" id="CHEBI:43474"/>
        <dbReference type="ChEBI" id="CHEBI:456216"/>
        <dbReference type="EC" id="5.6.2.3"/>
    </reaction>
</comment>
<dbReference type="EMBL" id="ML769562">
    <property type="protein sequence ID" value="KAE9393892.1"/>
    <property type="molecule type" value="Genomic_DNA"/>
</dbReference>
<name>A0A6A4H6U4_9AGAR</name>
<keyword evidence="1" id="KW-0067">ATP-binding</keyword>
<keyword evidence="1" id="KW-0547">Nucleotide-binding</keyword>
<evidence type="ECO:0000313" key="3">
    <source>
        <dbReference type="EMBL" id="KAE9393892.1"/>
    </source>
</evidence>
<feature type="domain" description="DNA helicase Pif1-like DEAD-box helicase" evidence="2">
    <location>
        <begin position="13"/>
        <end position="106"/>
    </location>
</feature>
<evidence type="ECO:0000256" key="1">
    <source>
        <dbReference type="RuleBase" id="RU363044"/>
    </source>
</evidence>
<dbReference type="OrthoDB" id="432234at2759"/>
<keyword evidence="4" id="KW-1185">Reference proteome</keyword>
<keyword evidence="1" id="KW-0378">Hydrolase</keyword>
<accession>A0A6A4H6U4</accession>
<comment type="cofactor">
    <cofactor evidence="1">
        <name>Mg(2+)</name>
        <dbReference type="ChEBI" id="CHEBI:18420"/>
    </cofactor>
</comment>
<protein>
    <recommendedName>
        <fullName evidence="1">ATP-dependent DNA helicase</fullName>
        <ecNumber evidence="1">5.6.2.3</ecNumber>
    </recommendedName>
</protein>
<keyword evidence="1" id="KW-0227">DNA damage</keyword>